<reference evidence="2 3" key="1">
    <citation type="submission" date="2021-12" db="EMBL/GenBank/DDBJ databases">
        <title>Siccirubricoccus leaddurans sp. nov., a high concentration Zn2+ tolerance bacterium.</title>
        <authorList>
            <person name="Cao Y."/>
        </authorList>
    </citation>
    <scope>NUCLEOTIDE SEQUENCE [LARGE SCALE GENOMIC DNA]</scope>
    <source>
        <strain evidence="2 3">KC 17139</strain>
    </source>
</reference>
<comment type="caution">
    <text evidence="2">The sequence shown here is derived from an EMBL/GenBank/DDBJ whole genome shotgun (WGS) entry which is preliminary data.</text>
</comment>
<organism evidence="2 3">
    <name type="scientific">Siccirubricoccus soli</name>
    <dbReference type="NCBI Taxonomy" id="2899147"/>
    <lineage>
        <taxon>Bacteria</taxon>
        <taxon>Pseudomonadati</taxon>
        <taxon>Pseudomonadota</taxon>
        <taxon>Alphaproteobacteria</taxon>
        <taxon>Acetobacterales</taxon>
        <taxon>Roseomonadaceae</taxon>
        <taxon>Siccirubricoccus</taxon>
    </lineage>
</organism>
<evidence type="ECO:0000313" key="2">
    <source>
        <dbReference type="EMBL" id="MCO6414806.1"/>
    </source>
</evidence>
<proteinExistence type="predicted"/>
<dbReference type="InterPro" id="IPR006944">
    <property type="entry name" value="Phage/GTA_portal"/>
</dbReference>
<name>A0ABT1CYR3_9PROT</name>
<feature type="region of interest" description="Disordered" evidence="1">
    <location>
        <begin position="416"/>
        <end position="440"/>
    </location>
</feature>
<accession>A0ABT1CYR3</accession>
<dbReference type="InterPro" id="IPR006427">
    <property type="entry name" value="Portal_HK97"/>
</dbReference>
<evidence type="ECO:0000313" key="3">
    <source>
        <dbReference type="Proteomes" id="UP001523392"/>
    </source>
</evidence>
<dbReference type="NCBIfam" id="TIGR01537">
    <property type="entry name" value="portal_HK97"/>
    <property type="match status" value="1"/>
</dbReference>
<sequence>MAKKNKSAKSASSTPAPDIETKAFSFLTPDLGEAGWSSITNGWGTFLGSNFASTPVHVLQSSAVYACVKRLSTDVAKLPLRLMRKLSQGGWEEANDHPVSRLLARPNRRMTTFEFISQIVLAHQLHGNAYVAIVRDPESAKPLELIPLMPADVSVNEAANGDLFYHVTHRMLSPNSQRLRAEDMIHVRNLSFDGIKGVSPISVASQVIQLTLAAQGLASKTFENGAHIGGVLTTPNVMSKEAIEQTTSNWRTSQSGVANAGKTPVLHGGLTYTRTAASPEETQLLESRKFVVEEVCRLFGVPPFKVFVVDRATTGNNVEEQNQSYIDDTLMAITRPIEDAFALDLLFNDEFGKFKFSFDFDELLRGNRADRVAAQAQALQNGLRSVNELRAEDNLPPVPGGGQYFIQLNMTTLDKVGQQPVAPDAQPSKPKEDAESESDE</sequence>
<dbReference type="Pfam" id="PF04860">
    <property type="entry name" value="Phage_portal"/>
    <property type="match status" value="1"/>
</dbReference>
<gene>
    <name evidence="2" type="ORF">JYK14_01250</name>
</gene>
<dbReference type="Proteomes" id="UP001523392">
    <property type="component" value="Unassembled WGS sequence"/>
</dbReference>
<dbReference type="EMBL" id="JAFIRR010000008">
    <property type="protein sequence ID" value="MCO6414806.1"/>
    <property type="molecule type" value="Genomic_DNA"/>
</dbReference>
<dbReference type="RefSeq" id="WP_252951395.1">
    <property type="nucleotide sequence ID" value="NZ_JAFIRR010000008.1"/>
</dbReference>
<keyword evidence="3" id="KW-1185">Reference proteome</keyword>
<evidence type="ECO:0000256" key="1">
    <source>
        <dbReference type="SAM" id="MobiDB-lite"/>
    </source>
</evidence>
<protein>
    <submittedName>
        <fullName evidence="2">Phage portal protein</fullName>
    </submittedName>
</protein>